<keyword evidence="2" id="KW-1185">Reference proteome</keyword>
<sequence length="211" mass="23614">MTLFLNLRAQGQDTFSQTSVEYNMWSGPGCTSPRVLHGVIHSALHCYQQRLRGEVVHDSFPSRLAARMLTHSDLTPTEQVALKAEPRHIDQTGFLKASGRSWSEGSCNREGKRGRRRAEMQEERKTCPTLALALIETHKEDRHAEEAGGCWWYLHEDSVPNMAGPGAMEGEGGRQGGRRGESREETGQGRSRNGSAAVEEGEWKWKGIREK</sequence>
<dbReference type="EMBL" id="CM043790">
    <property type="protein sequence ID" value="KAI4825280.1"/>
    <property type="molecule type" value="Genomic_DNA"/>
</dbReference>
<evidence type="ECO:0000313" key="1">
    <source>
        <dbReference type="EMBL" id="KAI4825280.1"/>
    </source>
</evidence>
<gene>
    <name evidence="1" type="ORF">KUCAC02_020966</name>
</gene>
<dbReference type="Proteomes" id="UP001057452">
    <property type="component" value="Chromosome 6"/>
</dbReference>
<evidence type="ECO:0000313" key="2">
    <source>
        <dbReference type="Proteomes" id="UP001057452"/>
    </source>
</evidence>
<feature type="non-terminal residue" evidence="1">
    <location>
        <position position="211"/>
    </location>
</feature>
<protein>
    <submittedName>
        <fullName evidence="1">Uncharacterized protein</fullName>
    </submittedName>
</protein>
<organism evidence="1 2">
    <name type="scientific">Chaenocephalus aceratus</name>
    <name type="common">Blackfin icefish</name>
    <name type="synonym">Chaenichthys aceratus</name>
    <dbReference type="NCBI Taxonomy" id="36190"/>
    <lineage>
        <taxon>Eukaryota</taxon>
        <taxon>Metazoa</taxon>
        <taxon>Chordata</taxon>
        <taxon>Craniata</taxon>
        <taxon>Vertebrata</taxon>
        <taxon>Euteleostomi</taxon>
        <taxon>Actinopterygii</taxon>
        <taxon>Neopterygii</taxon>
        <taxon>Teleostei</taxon>
        <taxon>Neoteleostei</taxon>
        <taxon>Acanthomorphata</taxon>
        <taxon>Eupercaria</taxon>
        <taxon>Perciformes</taxon>
        <taxon>Notothenioidei</taxon>
        <taxon>Channichthyidae</taxon>
        <taxon>Chaenocephalus</taxon>
    </lineage>
</organism>
<accession>A0ACB9XF16</accession>
<name>A0ACB9XF16_CHAAC</name>
<reference evidence="1" key="1">
    <citation type="submission" date="2022-05" db="EMBL/GenBank/DDBJ databases">
        <title>Chromosome-level genome of Chaenocephalus aceratus.</title>
        <authorList>
            <person name="Park H."/>
        </authorList>
    </citation>
    <scope>NUCLEOTIDE SEQUENCE</scope>
    <source>
        <strain evidence="1">KU_202001</strain>
    </source>
</reference>
<proteinExistence type="predicted"/>
<comment type="caution">
    <text evidence="1">The sequence shown here is derived from an EMBL/GenBank/DDBJ whole genome shotgun (WGS) entry which is preliminary data.</text>
</comment>